<evidence type="ECO:0000256" key="1">
    <source>
        <dbReference type="ARBA" id="ARBA00004651"/>
    </source>
</evidence>
<dbReference type="GO" id="GO:0022857">
    <property type="term" value="F:transmembrane transporter activity"/>
    <property type="evidence" value="ECO:0007669"/>
    <property type="project" value="InterPro"/>
</dbReference>
<dbReference type="RefSeq" id="WP_248254940.1">
    <property type="nucleotide sequence ID" value="NZ_JAIWJX010000004.1"/>
</dbReference>
<name>A0A9X1XH61_9BACL</name>
<feature type="transmembrane region" description="Helical" evidence="6">
    <location>
        <begin position="42"/>
        <end position="68"/>
    </location>
</feature>
<keyword evidence="3 6" id="KW-0812">Transmembrane</keyword>
<dbReference type="PANTHER" id="PTHR42770">
    <property type="entry name" value="AMINO ACID TRANSPORTER-RELATED"/>
    <property type="match status" value="1"/>
</dbReference>
<dbReference type="AlphaFoldDB" id="A0A9X1XH61"/>
<evidence type="ECO:0000256" key="6">
    <source>
        <dbReference type="SAM" id="Phobius"/>
    </source>
</evidence>
<dbReference type="GO" id="GO:0005886">
    <property type="term" value="C:plasma membrane"/>
    <property type="evidence" value="ECO:0007669"/>
    <property type="project" value="UniProtKB-SubCell"/>
</dbReference>
<protein>
    <submittedName>
        <fullName evidence="7">Amino acid permease</fullName>
    </submittedName>
</protein>
<comment type="caution">
    <text evidence="7">The sequence shown here is derived from an EMBL/GenBank/DDBJ whole genome shotgun (WGS) entry which is preliminary data.</text>
</comment>
<dbReference type="PIRSF" id="PIRSF006060">
    <property type="entry name" value="AA_transporter"/>
    <property type="match status" value="1"/>
</dbReference>
<feature type="transmembrane region" description="Helical" evidence="6">
    <location>
        <begin position="386"/>
        <end position="405"/>
    </location>
</feature>
<dbReference type="PANTHER" id="PTHR42770:SF11">
    <property type="entry name" value="INNER MEMBRANE TRANSPORT PROTEIN YBAT"/>
    <property type="match status" value="1"/>
</dbReference>
<feature type="transmembrane region" description="Helical" evidence="6">
    <location>
        <begin position="122"/>
        <end position="147"/>
    </location>
</feature>
<accession>A0A9X1XH61</accession>
<dbReference type="Pfam" id="PF13520">
    <property type="entry name" value="AA_permease_2"/>
    <property type="match status" value="1"/>
</dbReference>
<dbReference type="InterPro" id="IPR002293">
    <property type="entry name" value="AA/rel_permease1"/>
</dbReference>
<feature type="transmembrane region" description="Helical" evidence="6">
    <location>
        <begin position="154"/>
        <end position="176"/>
    </location>
</feature>
<keyword evidence="5 6" id="KW-0472">Membrane</keyword>
<feature type="transmembrane region" description="Helical" evidence="6">
    <location>
        <begin position="231"/>
        <end position="255"/>
    </location>
</feature>
<evidence type="ECO:0000256" key="4">
    <source>
        <dbReference type="ARBA" id="ARBA00022989"/>
    </source>
</evidence>
<gene>
    <name evidence="7" type="ORF">LCY76_23705</name>
</gene>
<evidence type="ECO:0000256" key="5">
    <source>
        <dbReference type="ARBA" id="ARBA00023136"/>
    </source>
</evidence>
<feature type="transmembrane region" description="Helical" evidence="6">
    <location>
        <begin position="355"/>
        <end position="374"/>
    </location>
</feature>
<feature type="transmembrane region" description="Helical" evidence="6">
    <location>
        <begin position="188"/>
        <end position="210"/>
    </location>
</feature>
<proteinExistence type="predicted"/>
<keyword evidence="4 6" id="KW-1133">Transmembrane helix</keyword>
<keyword evidence="8" id="KW-1185">Reference proteome</keyword>
<dbReference type="InterPro" id="IPR050367">
    <property type="entry name" value="APC_superfamily"/>
</dbReference>
<comment type="subcellular location">
    <subcellularLocation>
        <location evidence="1">Cell membrane</location>
        <topology evidence="1">Multi-pass membrane protein</topology>
    </subcellularLocation>
</comment>
<feature type="transmembrane region" description="Helical" evidence="6">
    <location>
        <begin position="89"/>
        <end position="116"/>
    </location>
</feature>
<organism evidence="7 8">
    <name type="scientific">Fictibacillus marinisediminis</name>
    <dbReference type="NCBI Taxonomy" id="2878389"/>
    <lineage>
        <taxon>Bacteria</taxon>
        <taxon>Bacillati</taxon>
        <taxon>Bacillota</taxon>
        <taxon>Bacilli</taxon>
        <taxon>Bacillales</taxon>
        <taxon>Fictibacillaceae</taxon>
        <taxon>Fictibacillus</taxon>
    </lineage>
</organism>
<evidence type="ECO:0000256" key="3">
    <source>
        <dbReference type="ARBA" id="ARBA00022692"/>
    </source>
</evidence>
<feature type="transmembrane region" description="Helical" evidence="6">
    <location>
        <begin position="275"/>
        <end position="299"/>
    </location>
</feature>
<sequence length="446" mass="47344">MKQQKLKRSLSFLDLYSLGVAALIGTGIFVLTGIAAKPAGAGLFLSFLIAGGIAVCTALSFAELSAMYPQAGASYVYCKRAFSTLGQGIGNVVASIVGWTLMTQYIVVGAAVWLGFGLYAQFFLPGLSVTLWAVILGIFTVTLLYLGISFSKTVINLLVIVKVFALLLFVVLGLLHPQLPMPIHQVPFLPQGFGGLMAAAAIIAFGQIHIDAITTVAEEAKNPYRDIPRATVWAIFTVVILYALVGWVSVTLVPTDVLPTLKAPLASALEVVTSGWASSFVAAAGIAATITSGLGCMIGGPRVGLAMAREGQLWSSFGKIHPKFKSPSVATLVTGVFAILLTLTGNLSLVASAGVFTALIVFVAVNVAVIILRFKEKNTNRPFKIPGGLLFPLLGIGGIIIELFYLNPLAILLGLAWMVTGLVVYFFFNNGKQRNYFQSTMKNQKM</sequence>
<dbReference type="Proteomes" id="UP001139011">
    <property type="component" value="Unassembled WGS sequence"/>
</dbReference>
<evidence type="ECO:0000313" key="8">
    <source>
        <dbReference type="Proteomes" id="UP001139011"/>
    </source>
</evidence>
<dbReference type="Gene3D" id="1.20.1740.10">
    <property type="entry name" value="Amino acid/polyamine transporter I"/>
    <property type="match status" value="1"/>
</dbReference>
<feature type="transmembrane region" description="Helical" evidence="6">
    <location>
        <begin position="12"/>
        <end position="36"/>
    </location>
</feature>
<evidence type="ECO:0000313" key="7">
    <source>
        <dbReference type="EMBL" id="MCK6259578.1"/>
    </source>
</evidence>
<reference evidence="7" key="1">
    <citation type="submission" date="2021-09" db="EMBL/GenBank/DDBJ databases">
        <title>Genome analysis of Fictibacillus sp. KIGAM418 isolated from marine sediment.</title>
        <authorList>
            <person name="Seo M.-J."/>
            <person name="Cho E.-S."/>
            <person name="Hwang C.Y."/>
        </authorList>
    </citation>
    <scope>NUCLEOTIDE SEQUENCE</scope>
    <source>
        <strain evidence="7">KIGAM418</strain>
    </source>
</reference>
<feature type="transmembrane region" description="Helical" evidence="6">
    <location>
        <begin position="329"/>
        <end position="349"/>
    </location>
</feature>
<dbReference type="EMBL" id="JAIWJX010000004">
    <property type="protein sequence ID" value="MCK6259578.1"/>
    <property type="molecule type" value="Genomic_DNA"/>
</dbReference>
<keyword evidence="2" id="KW-1003">Cell membrane</keyword>
<evidence type="ECO:0000256" key="2">
    <source>
        <dbReference type="ARBA" id="ARBA00022475"/>
    </source>
</evidence>
<feature type="transmembrane region" description="Helical" evidence="6">
    <location>
        <begin position="411"/>
        <end position="428"/>
    </location>
</feature>